<feature type="compositionally biased region" description="Acidic residues" evidence="1">
    <location>
        <begin position="113"/>
        <end position="199"/>
    </location>
</feature>
<name>A0AAW1KIW4_POPJA</name>
<dbReference type="Proteomes" id="UP001458880">
    <property type="component" value="Unassembled WGS sequence"/>
</dbReference>
<gene>
    <name evidence="2" type="ORF">QE152_g22953</name>
</gene>
<evidence type="ECO:0000313" key="2">
    <source>
        <dbReference type="EMBL" id="KAK9718943.1"/>
    </source>
</evidence>
<feature type="region of interest" description="Disordered" evidence="1">
    <location>
        <begin position="77"/>
        <end position="199"/>
    </location>
</feature>
<proteinExistence type="predicted"/>
<dbReference type="EMBL" id="JASPKY010000224">
    <property type="protein sequence ID" value="KAK9718943.1"/>
    <property type="molecule type" value="Genomic_DNA"/>
</dbReference>
<protein>
    <submittedName>
        <fullName evidence="2">Uncharacterized protein</fullName>
    </submittedName>
</protein>
<keyword evidence="3" id="KW-1185">Reference proteome</keyword>
<dbReference type="AlphaFoldDB" id="A0AAW1KIW4"/>
<feature type="region of interest" description="Disordered" evidence="1">
    <location>
        <begin position="1"/>
        <end position="25"/>
    </location>
</feature>
<sequence>MGFSTGHTPTVLDPGASGLHSDGSGPMDGQTRLTFVGSCLFTYRSGSVRLIRGLSVGLSASIPQVITYGIELDSPTNRLESANGQTSRPVKEQTQIDQLPDWQNLGTLREGAAEEGGEGAAEEGGEGAAEEGGEGAAEEGGEGAAEEGGEGAAEEGGEGAAEEGGEGAAEEGGEGAAEEGGEGAAEEGGEGAAEEGGEG</sequence>
<organism evidence="2 3">
    <name type="scientific">Popillia japonica</name>
    <name type="common">Japanese beetle</name>
    <dbReference type="NCBI Taxonomy" id="7064"/>
    <lineage>
        <taxon>Eukaryota</taxon>
        <taxon>Metazoa</taxon>
        <taxon>Ecdysozoa</taxon>
        <taxon>Arthropoda</taxon>
        <taxon>Hexapoda</taxon>
        <taxon>Insecta</taxon>
        <taxon>Pterygota</taxon>
        <taxon>Neoptera</taxon>
        <taxon>Endopterygota</taxon>
        <taxon>Coleoptera</taxon>
        <taxon>Polyphaga</taxon>
        <taxon>Scarabaeiformia</taxon>
        <taxon>Scarabaeidae</taxon>
        <taxon>Rutelinae</taxon>
        <taxon>Popillia</taxon>
    </lineage>
</organism>
<accession>A0AAW1KIW4</accession>
<feature type="compositionally biased region" description="Polar residues" evidence="1">
    <location>
        <begin position="77"/>
        <end position="97"/>
    </location>
</feature>
<evidence type="ECO:0000256" key="1">
    <source>
        <dbReference type="SAM" id="MobiDB-lite"/>
    </source>
</evidence>
<evidence type="ECO:0000313" key="3">
    <source>
        <dbReference type="Proteomes" id="UP001458880"/>
    </source>
</evidence>
<reference evidence="2 3" key="1">
    <citation type="journal article" date="2024" name="BMC Genomics">
        <title>De novo assembly and annotation of Popillia japonica's genome with initial clues to its potential as an invasive pest.</title>
        <authorList>
            <person name="Cucini C."/>
            <person name="Boschi S."/>
            <person name="Funari R."/>
            <person name="Cardaioli E."/>
            <person name="Iannotti N."/>
            <person name="Marturano G."/>
            <person name="Paoli F."/>
            <person name="Bruttini M."/>
            <person name="Carapelli A."/>
            <person name="Frati F."/>
            <person name="Nardi F."/>
        </authorList>
    </citation>
    <scope>NUCLEOTIDE SEQUENCE [LARGE SCALE GENOMIC DNA]</scope>
    <source>
        <strain evidence="2">DMR45628</strain>
    </source>
</reference>
<comment type="caution">
    <text evidence="2">The sequence shown here is derived from an EMBL/GenBank/DDBJ whole genome shotgun (WGS) entry which is preliminary data.</text>
</comment>